<comment type="caution">
    <text evidence="2">The sequence shown here is derived from an EMBL/GenBank/DDBJ whole genome shotgun (WGS) entry which is preliminary data.</text>
</comment>
<dbReference type="RefSeq" id="WP_250098199.1">
    <property type="nucleotide sequence ID" value="NZ_JAKRYL010000027.1"/>
</dbReference>
<dbReference type="AlphaFoldDB" id="A0A9X2CW09"/>
<dbReference type="InterPro" id="IPR051044">
    <property type="entry name" value="MAG_DAG_Lipase"/>
</dbReference>
<name>A0A9X2CW09_9BACI</name>
<evidence type="ECO:0000313" key="3">
    <source>
        <dbReference type="Proteomes" id="UP001139150"/>
    </source>
</evidence>
<dbReference type="InterPro" id="IPR022742">
    <property type="entry name" value="Hydrolase_4"/>
</dbReference>
<feature type="domain" description="Serine aminopeptidase S33" evidence="1">
    <location>
        <begin position="63"/>
        <end position="284"/>
    </location>
</feature>
<protein>
    <submittedName>
        <fullName evidence="2">Alpha/beta hydrolase</fullName>
    </submittedName>
</protein>
<dbReference type="PANTHER" id="PTHR11614">
    <property type="entry name" value="PHOSPHOLIPASE-RELATED"/>
    <property type="match status" value="1"/>
</dbReference>
<evidence type="ECO:0000313" key="2">
    <source>
        <dbReference type="EMBL" id="MCL7749340.1"/>
    </source>
</evidence>
<dbReference type="GO" id="GO:0016787">
    <property type="term" value="F:hydrolase activity"/>
    <property type="evidence" value="ECO:0007669"/>
    <property type="project" value="UniProtKB-KW"/>
</dbReference>
<dbReference type="PRINTS" id="PR00111">
    <property type="entry name" value="ABHYDROLASE"/>
</dbReference>
<keyword evidence="2" id="KW-0378">Hydrolase</keyword>
<proteinExistence type="predicted"/>
<dbReference type="EMBL" id="JAKRYL010000027">
    <property type="protein sequence ID" value="MCL7749340.1"/>
    <property type="molecule type" value="Genomic_DNA"/>
</dbReference>
<gene>
    <name evidence="2" type="ORF">MF646_19670</name>
</gene>
<organism evidence="2 3">
    <name type="scientific">Halalkalibacter alkaliphilus</name>
    <dbReference type="NCBI Taxonomy" id="2917993"/>
    <lineage>
        <taxon>Bacteria</taxon>
        <taxon>Bacillati</taxon>
        <taxon>Bacillota</taxon>
        <taxon>Bacilli</taxon>
        <taxon>Bacillales</taxon>
        <taxon>Bacillaceae</taxon>
        <taxon>Halalkalibacter</taxon>
    </lineage>
</organism>
<keyword evidence="3" id="KW-1185">Reference proteome</keyword>
<evidence type="ECO:0000259" key="1">
    <source>
        <dbReference type="Pfam" id="PF12146"/>
    </source>
</evidence>
<dbReference type="Proteomes" id="UP001139150">
    <property type="component" value="Unassembled WGS sequence"/>
</dbReference>
<dbReference type="Gene3D" id="3.40.50.1820">
    <property type="entry name" value="alpha/beta hydrolase"/>
    <property type="match status" value="1"/>
</dbReference>
<dbReference type="SUPFAM" id="SSF53474">
    <property type="entry name" value="alpha/beta-Hydrolases"/>
    <property type="match status" value="1"/>
</dbReference>
<accession>A0A9X2CW09</accession>
<reference evidence="2" key="1">
    <citation type="submission" date="2022-02" db="EMBL/GenBank/DDBJ databases">
        <title>Halalkalibacter sp. nov. isolated from Lonar Lake, India.</title>
        <authorList>
            <person name="Joshi A."/>
            <person name="Thite S."/>
            <person name="Lodha T."/>
        </authorList>
    </citation>
    <scope>NUCLEOTIDE SEQUENCE</scope>
    <source>
        <strain evidence="2">MEB205</strain>
    </source>
</reference>
<dbReference type="InterPro" id="IPR000073">
    <property type="entry name" value="AB_hydrolase_1"/>
</dbReference>
<sequence>MIRRTLEMMRSERLPFGVESNQIEQYKSYYDLQMKDCNHLYGYITFAGYDLFVQQFKPNYSVKTVLLIHGYLDHAASLNKAIRKLVENQYEVIVYDLPGHGLSSGERMSINSFHDYFNTAKALYDFFFLNGEAPLLVAHSTGGAIALHLVKNKKADFSKMVLVAPLFRPYLWRTSTLGLFLTKPFLKKLKRVYSKNSSDEEYLAFTKMDPLQEKVLPVSWLHALGDWLKGESFEIKDDISFLMIQGSLDRTVDVAFGEKQVKSMYPNSQIVRIYEGSHQLFNEEAVIRNQTFYIMLKYLKQ</sequence>
<dbReference type="InterPro" id="IPR029058">
    <property type="entry name" value="AB_hydrolase_fold"/>
</dbReference>
<dbReference type="Pfam" id="PF12146">
    <property type="entry name" value="Hydrolase_4"/>
    <property type="match status" value="1"/>
</dbReference>